<proteinExistence type="inferred from homology"/>
<dbReference type="OrthoDB" id="6247992at2759"/>
<name>A0A8E0RKF9_9TREM</name>
<evidence type="ECO:0000256" key="11">
    <source>
        <dbReference type="ARBA" id="ARBA00035184"/>
    </source>
</evidence>
<evidence type="ECO:0000313" key="16">
    <source>
        <dbReference type="Proteomes" id="UP000728185"/>
    </source>
</evidence>
<evidence type="ECO:0000256" key="1">
    <source>
        <dbReference type="ARBA" id="ARBA00004123"/>
    </source>
</evidence>
<dbReference type="GO" id="GO:0005840">
    <property type="term" value="C:ribosome"/>
    <property type="evidence" value="ECO:0007669"/>
    <property type="project" value="UniProtKB-KW"/>
</dbReference>
<dbReference type="InterPro" id="IPR007955">
    <property type="entry name" value="Bystin"/>
</dbReference>
<evidence type="ECO:0000256" key="4">
    <source>
        <dbReference type="ARBA" id="ARBA00022980"/>
    </source>
</evidence>
<evidence type="ECO:0000256" key="8">
    <source>
        <dbReference type="ARBA" id="ARBA00023274"/>
    </source>
</evidence>
<dbReference type="InterPro" id="IPR018472">
    <property type="entry name" value="Ribosomal_mL64"/>
</dbReference>
<keyword evidence="5 14" id="KW-0175">Coiled coil</keyword>
<evidence type="ECO:0000256" key="7">
    <source>
        <dbReference type="ARBA" id="ARBA00023242"/>
    </source>
</evidence>
<organism evidence="15 16">
    <name type="scientific">Fasciolopsis buskii</name>
    <dbReference type="NCBI Taxonomy" id="27845"/>
    <lineage>
        <taxon>Eukaryota</taxon>
        <taxon>Metazoa</taxon>
        <taxon>Spiralia</taxon>
        <taxon>Lophotrochozoa</taxon>
        <taxon>Platyhelminthes</taxon>
        <taxon>Trematoda</taxon>
        <taxon>Digenea</taxon>
        <taxon>Plagiorchiida</taxon>
        <taxon>Echinostomata</taxon>
        <taxon>Echinostomatoidea</taxon>
        <taxon>Fasciolidae</taxon>
        <taxon>Fasciolopsis</taxon>
    </lineage>
</organism>
<dbReference type="PANTHER" id="PTHR31761:SF1">
    <property type="entry name" value="LARGE RIBOSOMAL SUBUNIT PROTEIN ML64"/>
    <property type="match status" value="1"/>
</dbReference>
<dbReference type="GO" id="GO:0005739">
    <property type="term" value="C:mitochondrion"/>
    <property type="evidence" value="ECO:0007669"/>
    <property type="project" value="UniProtKB-SubCell"/>
</dbReference>
<protein>
    <recommendedName>
        <fullName evidence="11">Large ribosomal subunit protein mL64</fullName>
    </recommendedName>
    <alternativeName>
        <fullName evidence="10">39S ribosomal protein L59, mitochondrial</fullName>
    </alternativeName>
    <alternativeName>
        <fullName evidence="12">Growth arrest and DNA damage-inducible proteins-interacting protein 1</fullName>
    </alternativeName>
</protein>
<evidence type="ECO:0000256" key="2">
    <source>
        <dbReference type="ARBA" id="ARBA00004173"/>
    </source>
</evidence>
<dbReference type="InterPro" id="IPR043035">
    <property type="entry name" value="Ribosomal_mL64_sf"/>
</dbReference>
<evidence type="ECO:0000256" key="13">
    <source>
        <dbReference type="ARBA" id="ARBA00060144"/>
    </source>
</evidence>
<evidence type="ECO:0000256" key="5">
    <source>
        <dbReference type="ARBA" id="ARBA00023054"/>
    </source>
</evidence>
<gene>
    <name evidence="15" type="ORF">FBUS_01210</name>
</gene>
<evidence type="ECO:0000256" key="14">
    <source>
        <dbReference type="SAM" id="Coils"/>
    </source>
</evidence>
<dbReference type="EMBL" id="LUCM01010312">
    <property type="protein sequence ID" value="KAA0185662.1"/>
    <property type="molecule type" value="Genomic_DNA"/>
</dbReference>
<comment type="subcellular location">
    <subcellularLocation>
        <location evidence="2">Mitochondrion</location>
    </subcellularLocation>
    <subcellularLocation>
        <location evidence="1">Nucleus</location>
    </subcellularLocation>
</comment>
<dbReference type="Gene3D" id="6.10.280.120">
    <property type="entry name" value="Growth arrest and DNA-damage-inducible proteins-interacting protein 1"/>
    <property type="match status" value="1"/>
</dbReference>
<dbReference type="Proteomes" id="UP000728185">
    <property type="component" value="Unassembled WGS sequence"/>
</dbReference>
<comment type="function">
    <text evidence="13">Acts as a negative regulator of G1 to S cell cycle phase progression by inhibiting cyclin-dependent kinases. Inhibitory effects are additive with GADD45 proteins but also occur in the absence of GADD45 proteins. Acts as a repressor of the orphan nuclear receptor NR4A1 by inhibiting AB domain-mediated transcriptional activity. May be involved in the hormone-mediated regulation of NR4A1 transcriptional activity. May play a role in mitochondrial protein synthesis.</text>
</comment>
<evidence type="ECO:0000256" key="6">
    <source>
        <dbReference type="ARBA" id="ARBA00023128"/>
    </source>
</evidence>
<reference evidence="15" key="1">
    <citation type="submission" date="2019-05" db="EMBL/GenBank/DDBJ databases">
        <title>Annotation for the trematode Fasciolopsis buski.</title>
        <authorList>
            <person name="Choi Y.-J."/>
        </authorList>
    </citation>
    <scope>NUCLEOTIDE SEQUENCE</scope>
    <source>
        <strain evidence="15">HT</strain>
        <tissue evidence="15">Whole worm</tissue>
    </source>
</reference>
<keyword evidence="16" id="KW-1185">Reference proteome</keyword>
<keyword evidence="6" id="KW-0496">Mitochondrion</keyword>
<keyword evidence="4" id="KW-0689">Ribosomal protein</keyword>
<comment type="similarity">
    <text evidence="3">Belongs to the mitochondrion-specific ribosomal protein mL64 family.</text>
</comment>
<evidence type="ECO:0000256" key="12">
    <source>
        <dbReference type="ARBA" id="ARBA00035485"/>
    </source>
</evidence>
<evidence type="ECO:0000256" key="9">
    <source>
        <dbReference type="ARBA" id="ARBA00023306"/>
    </source>
</evidence>
<feature type="coiled-coil region" evidence="14">
    <location>
        <begin position="334"/>
        <end position="437"/>
    </location>
</feature>
<keyword evidence="7" id="KW-0539">Nucleus</keyword>
<dbReference type="PANTHER" id="PTHR31761">
    <property type="entry name" value="GROWTH ARREST AND DNA DAMAGE-INDUCIBLE PROTEINS-INTERACTING PROTEIN 1 GADD45GIP1"/>
    <property type="match status" value="1"/>
</dbReference>
<sequence length="439" mass="51165">MLPHLPGCEGLLELLKPMEWTPHVYPRVAKVFASKGHEPALHFYGMYLLPKVKQDIEENRRLCVQLFEALIASMFRPEEFVSGIFLPWIQTTSFIPPFHQFNLELAQFIQSEMSKTEGVILAHLIRKATLKARFASVALALIMEEEFSIPRSMVIESLLAKRYHMPEAALKRVTQYFLRGAAHALCSYRCAKMLRSIKIGPISAQSSPYICPTRAKKYYPGWRVPYSLDDFQNVTRSKPNPYEAWDNEWKAAGLRSRELQPFDISLLPQNLKWRLKPTKEFFQPKFRSELTLDYRRRLFGVYGLASGVDPATLFLEPRTDKFDQAVEEATTRPISEVLEERQRREKEAAEAEEKLMKNIKASLAKMPELLTKFEAQKQKQAELAEAKELKKKEILEEARDRFGYYVSPQDPKFKKLREEIEARQKQMRKEKRKKNQSES</sequence>
<comment type="caution">
    <text evidence="15">The sequence shown here is derived from an EMBL/GenBank/DDBJ whole genome shotgun (WGS) entry which is preliminary data.</text>
</comment>
<dbReference type="AlphaFoldDB" id="A0A8E0RKF9"/>
<dbReference type="GO" id="GO:1990904">
    <property type="term" value="C:ribonucleoprotein complex"/>
    <property type="evidence" value="ECO:0007669"/>
    <property type="project" value="UniProtKB-KW"/>
</dbReference>
<dbReference type="Pfam" id="PF05291">
    <property type="entry name" value="Bystin"/>
    <property type="match status" value="2"/>
</dbReference>
<keyword evidence="8" id="KW-0687">Ribonucleoprotein</keyword>
<evidence type="ECO:0000313" key="15">
    <source>
        <dbReference type="EMBL" id="KAA0185662.1"/>
    </source>
</evidence>
<dbReference type="Pfam" id="PF10147">
    <property type="entry name" value="CR6_interact"/>
    <property type="match status" value="1"/>
</dbReference>
<keyword evidence="9" id="KW-0131">Cell cycle</keyword>
<dbReference type="GO" id="GO:0005634">
    <property type="term" value="C:nucleus"/>
    <property type="evidence" value="ECO:0007669"/>
    <property type="project" value="UniProtKB-SubCell"/>
</dbReference>
<evidence type="ECO:0000256" key="10">
    <source>
        <dbReference type="ARBA" id="ARBA00030700"/>
    </source>
</evidence>
<evidence type="ECO:0000256" key="3">
    <source>
        <dbReference type="ARBA" id="ARBA00005421"/>
    </source>
</evidence>
<accession>A0A8E0RKF9</accession>